<dbReference type="InterPro" id="IPR016181">
    <property type="entry name" value="Acyl_CoA_acyltransferase"/>
</dbReference>
<evidence type="ECO:0000313" key="2">
    <source>
        <dbReference type="Proteomes" id="UP000253958"/>
    </source>
</evidence>
<organism evidence="1 2">
    <name type="scientific">Micromonospora aurantiaca</name>
    <name type="common">nom. illeg.</name>
    <dbReference type="NCBI Taxonomy" id="47850"/>
    <lineage>
        <taxon>Bacteria</taxon>
        <taxon>Bacillati</taxon>
        <taxon>Actinomycetota</taxon>
        <taxon>Actinomycetes</taxon>
        <taxon>Micromonosporales</taxon>
        <taxon>Micromonosporaceae</taxon>
        <taxon>Micromonospora</taxon>
    </lineage>
</organism>
<dbReference type="AlphaFoldDB" id="A0A6N3K9V8"/>
<protein>
    <submittedName>
        <fullName evidence="1">Uncharacterized protein</fullName>
    </submittedName>
</protein>
<dbReference type="Proteomes" id="UP000253958">
    <property type="component" value="Chromosome"/>
</dbReference>
<dbReference type="SUPFAM" id="SSF55729">
    <property type="entry name" value="Acyl-CoA N-acyltransferases (Nat)"/>
    <property type="match status" value="1"/>
</dbReference>
<evidence type="ECO:0000313" key="1">
    <source>
        <dbReference type="EMBL" id="AXH93743.1"/>
    </source>
</evidence>
<reference evidence="1 2" key="2">
    <citation type="submission" date="2018-08" db="EMBL/GenBank/DDBJ databases">
        <title>Streptomyces kandeliansis sp. nov., an endophytic bacterium isolated from mangrove plant.</title>
        <authorList>
            <person name="Wang R."/>
        </authorList>
    </citation>
    <scope>NUCLEOTIDE SEQUENCE [LARGE SCALE GENOMIC DNA]</scope>
    <source>
        <strain evidence="2">H14(2018)</strain>
    </source>
</reference>
<gene>
    <name evidence="1" type="ORF">DVH21_29730</name>
</gene>
<dbReference type="EMBL" id="CP031263">
    <property type="protein sequence ID" value="AXH93743.1"/>
    <property type="molecule type" value="Genomic_DNA"/>
</dbReference>
<proteinExistence type="predicted"/>
<sequence>MGPSGRRSPSYSAVTVTAMGFPQVPSPRRSAEDDADQALPFAIGLDDASPERVAAVAAVLVNTWQADSGRFAAAAAVCRRRQGEGDEDVWGETANLLDRALRIVHDAGADNDDDARVRLLGQLFPDPGPFRWDTARRRDPVWWLRRLAALRVRAVHLPAGAPAGFQRLVLRRGLLVVGQVDFQVCQGCRRGYLRKISVDGAAKGYGIGTRAVLKLYRRYPGLTWYTTTQYDTAGTFWQKVARRTDGAFTENHDGACEHMKIDRRA</sequence>
<accession>A0A6N3K9V8</accession>
<name>A0A6N3K9V8_9ACTN</name>
<reference evidence="1 2" key="1">
    <citation type="submission" date="2018-07" db="EMBL/GenBank/DDBJ databases">
        <authorList>
            <person name="Ye Y."/>
        </authorList>
    </citation>
    <scope>NUCLEOTIDE SEQUENCE [LARGE SCALE GENOMIC DNA]</scope>
    <source>
        <strain evidence="2">H14(2018)</strain>
    </source>
</reference>